<keyword evidence="2" id="KW-1185">Reference proteome</keyword>
<dbReference type="EMBL" id="FNOT01000004">
    <property type="protein sequence ID" value="SDX96202.1"/>
    <property type="molecule type" value="Genomic_DNA"/>
</dbReference>
<dbReference type="AlphaFoldDB" id="A0A1H3FYR1"/>
<reference evidence="2" key="1">
    <citation type="submission" date="2016-10" db="EMBL/GenBank/DDBJ databases">
        <authorList>
            <person name="Varghese N."/>
            <person name="Submissions S."/>
        </authorList>
    </citation>
    <scope>NUCLEOTIDE SEQUENCE [LARGE SCALE GENOMIC DNA]</scope>
    <source>
        <strain evidence="2">DSM 45422</strain>
    </source>
</reference>
<dbReference type="RefSeq" id="WP_280140501.1">
    <property type="nucleotide sequence ID" value="NZ_FNOT01000004.1"/>
</dbReference>
<sequence>MPPAARDPEGDAGQDWTAQDLRLSVEQDLLGGGVRLDTDLLGRS</sequence>
<accession>A0A1H3FYR1</accession>
<dbReference type="Proteomes" id="UP000198921">
    <property type="component" value="Unassembled WGS sequence"/>
</dbReference>
<name>A0A1H3FYR1_9ACTN</name>
<gene>
    <name evidence="1" type="ORF">SAMN05660209_01660</name>
</gene>
<proteinExistence type="predicted"/>
<evidence type="ECO:0000313" key="2">
    <source>
        <dbReference type="Proteomes" id="UP000198921"/>
    </source>
</evidence>
<evidence type="ECO:0000313" key="1">
    <source>
        <dbReference type="EMBL" id="SDX96202.1"/>
    </source>
</evidence>
<protein>
    <submittedName>
        <fullName evidence="1">Uncharacterized protein</fullName>
    </submittedName>
</protein>
<organism evidence="1 2">
    <name type="scientific">Geodermatophilus africanus</name>
    <dbReference type="NCBI Taxonomy" id="1137993"/>
    <lineage>
        <taxon>Bacteria</taxon>
        <taxon>Bacillati</taxon>
        <taxon>Actinomycetota</taxon>
        <taxon>Actinomycetes</taxon>
        <taxon>Geodermatophilales</taxon>
        <taxon>Geodermatophilaceae</taxon>
        <taxon>Geodermatophilus</taxon>
    </lineage>
</organism>